<accession>A0A8J2K065</accession>
<evidence type="ECO:0000256" key="2">
    <source>
        <dbReference type="SAM" id="SignalP"/>
    </source>
</evidence>
<reference evidence="3" key="1">
    <citation type="submission" date="2021-06" db="EMBL/GenBank/DDBJ databases">
        <authorList>
            <person name="Hodson N. C."/>
            <person name="Mongue J. A."/>
            <person name="Jaron S. K."/>
        </authorList>
    </citation>
    <scope>NUCLEOTIDE SEQUENCE</scope>
</reference>
<evidence type="ECO:0000313" key="3">
    <source>
        <dbReference type="EMBL" id="CAG7727359.1"/>
    </source>
</evidence>
<sequence length="74" mass="8128">MKFLIYFAAMLLFASSVTTFQSYVGSVEDYMITEIHVAPIVTAKNGTQAPAKDGTTGPRKKTVSESEVRLLKKN</sequence>
<dbReference type="AlphaFoldDB" id="A0A8J2K065"/>
<keyword evidence="2" id="KW-0732">Signal</keyword>
<keyword evidence="4" id="KW-1185">Reference proteome</keyword>
<evidence type="ECO:0000313" key="4">
    <source>
        <dbReference type="Proteomes" id="UP000708208"/>
    </source>
</evidence>
<protein>
    <submittedName>
        <fullName evidence="3">Uncharacterized protein</fullName>
    </submittedName>
</protein>
<feature type="region of interest" description="Disordered" evidence="1">
    <location>
        <begin position="46"/>
        <end position="74"/>
    </location>
</feature>
<feature type="chain" id="PRO_5035169519" evidence="2">
    <location>
        <begin position="20"/>
        <end position="74"/>
    </location>
</feature>
<proteinExistence type="predicted"/>
<gene>
    <name evidence="3" type="ORF">AFUS01_LOCUS16206</name>
</gene>
<dbReference type="EMBL" id="CAJVCH010147561">
    <property type="protein sequence ID" value="CAG7727359.1"/>
    <property type="molecule type" value="Genomic_DNA"/>
</dbReference>
<feature type="signal peptide" evidence="2">
    <location>
        <begin position="1"/>
        <end position="19"/>
    </location>
</feature>
<dbReference type="Proteomes" id="UP000708208">
    <property type="component" value="Unassembled WGS sequence"/>
</dbReference>
<organism evidence="3 4">
    <name type="scientific">Allacma fusca</name>
    <dbReference type="NCBI Taxonomy" id="39272"/>
    <lineage>
        <taxon>Eukaryota</taxon>
        <taxon>Metazoa</taxon>
        <taxon>Ecdysozoa</taxon>
        <taxon>Arthropoda</taxon>
        <taxon>Hexapoda</taxon>
        <taxon>Collembola</taxon>
        <taxon>Symphypleona</taxon>
        <taxon>Sminthuridae</taxon>
        <taxon>Allacma</taxon>
    </lineage>
</organism>
<comment type="caution">
    <text evidence="3">The sequence shown here is derived from an EMBL/GenBank/DDBJ whole genome shotgun (WGS) entry which is preliminary data.</text>
</comment>
<evidence type="ECO:0000256" key="1">
    <source>
        <dbReference type="SAM" id="MobiDB-lite"/>
    </source>
</evidence>
<name>A0A8J2K065_9HEXA</name>
<feature type="compositionally biased region" description="Basic and acidic residues" evidence="1">
    <location>
        <begin position="62"/>
        <end position="74"/>
    </location>
</feature>